<comment type="pathway">
    <text evidence="2">Cofactor biosynthesis; ubiquinone biosynthesis.</text>
</comment>
<comment type="cofactor">
    <cofactor evidence="1">
        <name>FAD</name>
        <dbReference type="ChEBI" id="CHEBI:57692"/>
    </cofactor>
</comment>
<dbReference type="Pfam" id="PF01494">
    <property type="entry name" value="FAD_binding_3"/>
    <property type="match status" value="1"/>
</dbReference>
<dbReference type="NCBIfam" id="NF005691">
    <property type="entry name" value="PRK07494.1"/>
    <property type="match status" value="1"/>
</dbReference>
<dbReference type="GO" id="GO:0006744">
    <property type="term" value="P:ubiquinone biosynthetic process"/>
    <property type="evidence" value="ECO:0007669"/>
    <property type="project" value="UniProtKB-UniPathway"/>
</dbReference>
<protein>
    <submittedName>
        <fullName evidence="9">2-octaprenyl-6-methoxyphenol hydroxylase</fullName>
        <ecNumber evidence="9">1.14.13.-</ecNumber>
    </submittedName>
</protein>
<keyword evidence="6 9" id="KW-0560">Oxidoreductase</keyword>
<gene>
    <name evidence="9" type="ORF">GGQ63_000165</name>
</gene>
<dbReference type="UniPathway" id="UPA00232"/>
<sequence length="386" mass="40256">MTPSPQFDVAVIGGGLAGLSAALVAAEAGARVALVAPATAPRDQRTTALLGGSVALLDRLGVWPKVAGDAAPLRTMRIVDATRRLFRAPPVEFHAAEIEQPAFGWNVPNAALLGALEARLAAAPVTRVPALARSIAIEPGHVAVSAEGGTTLTARLVAAADGRRSPAREAAGIGTIGWSYPQAALVLNLSHTRPHDEVSTEFHTEHGPFTLVPLPGLRSSLVWVDRPAESERRKRLSDAALAAEIEAQSHSILGAITVDGPRQTFPLSGLTARRFGARRVVLVGEAAHVFPPIGAQGLNLGLRDAEAVGRLLARFGEDPGSAAATAEYDRARRADVLGRTLAVDALDRTLLSGLLPVQVLRGAGLFLLDRIAPLRRAVMRSGLSAA</sequence>
<evidence type="ECO:0000256" key="3">
    <source>
        <dbReference type="ARBA" id="ARBA00005349"/>
    </source>
</evidence>
<dbReference type="InterPro" id="IPR010971">
    <property type="entry name" value="UbiH/COQ6"/>
</dbReference>
<keyword evidence="5" id="KW-0274">FAD</keyword>
<evidence type="ECO:0000259" key="8">
    <source>
        <dbReference type="Pfam" id="PF01494"/>
    </source>
</evidence>
<dbReference type="PANTHER" id="PTHR43876:SF7">
    <property type="entry name" value="UBIQUINONE BIOSYNTHESIS MONOOXYGENASE COQ6, MITOCHONDRIAL"/>
    <property type="match status" value="1"/>
</dbReference>
<dbReference type="GO" id="GO:0016705">
    <property type="term" value="F:oxidoreductase activity, acting on paired donors, with incorporation or reduction of molecular oxygen"/>
    <property type="evidence" value="ECO:0007669"/>
    <property type="project" value="InterPro"/>
</dbReference>
<dbReference type="EMBL" id="JACHOO010000001">
    <property type="protein sequence ID" value="MBB5751122.1"/>
    <property type="molecule type" value="Genomic_DNA"/>
</dbReference>
<dbReference type="GO" id="GO:0004497">
    <property type="term" value="F:monooxygenase activity"/>
    <property type="evidence" value="ECO:0007669"/>
    <property type="project" value="UniProtKB-KW"/>
</dbReference>
<keyword evidence="10" id="KW-1185">Reference proteome</keyword>
<dbReference type="GO" id="GO:0071949">
    <property type="term" value="F:FAD binding"/>
    <property type="evidence" value="ECO:0007669"/>
    <property type="project" value="InterPro"/>
</dbReference>
<dbReference type="InterPro" id="IPR002938">
    <property type="entry name" value="FAD-bd"/>
</dbReference>
<evidence type="ECO:0000256" key="1">
    <source>
        <dbReference type="ARBA" id="ARBA00001974"/>
    </source>
</evidence>
<proteinExistence type="inferred from homology"/>
<feature type="domain" description="FAD-binding" evidence="8">
    <location>
        <begin position="7"/>
        <end position="334"/>
    </location>
</feature>
<name>A0A7W9FIW9_9HYPH</name>
<organism evidence="9 10">
    <name type="scientific">Prosthecomicrobium pneumaticum</name>
    <dbReference type="NCBI Taxonomy" id="81895"/>
    <lineage>
        <taxon>Bacteria</taxon>
        <taxon>Pseudomonadati</taxon>
        <taxon>Pseudomonadota</taxon>
        <taxon>Alphaproteobacteria</taxon>
        <taxon>Hyphomicrobiales</taxon>
        <taxon>Kaistiaceae</taxon>
        <taxon>Prosthecomicrobium</taxon>
    </lineage>
</organism>
<dbReference type="PANTHER" id="PTHR43876">
    <property type="entry name" value="UBIQUINONE BIOSYNTHESIS MONOOXYGENASE COQ6, MITOCHONDRIAL"/>
    <property type="match status" value="1"/>
</dbReference>
<evidence type="ECO:0000313" key="10">
    <source>
        <dbReference type="Proteomes" id="UP000523821"/>
    </source>
</evidence>
<evidence type="ECO:0000256" key="6">
    <source>
        <dbReference type="ARBA" id="ARBA00023002"/>
    </source>
</evidence>
<dbReference type="NCBIfam" id="TIGR01988">
    <property type="entry name" value="Ubi-OHases"/>
    <property type="match status" value="1"/>
</dbReference>
<dbReference type="Gene3D" id="3.50.50.60">
    <property type="entry name" value="FAD/NAD(P)-binding domain"/>
    <property type="match status" value="2"/>
</dbReference>
<dbReference type="InterPro" id="IPR036188">
    <property type="entry name" value="FAD/NAD-bd_sf"/>
</dbReference>
<evidence type="ECO:0000256" key="4">
    <source>
        <dbReference type="ARBA" id="ARBA00022630"/>
    </source>
</evidence>
<evidence type="ECO:0000256" key="7">
    <source>
        <dbReference type="ARBA" id="ARBA00023033"/>
    </source>
</evidence>
<comment type="similarity">
    <text evidence="3">Belongs to the UbiH/COQ6 family.</text>
</comment>
<evidence type="ECO:0000256" key="5">
    <source>
        <dbReference type="ARBA" id="ARBA00022827"/>
    </source>
</evidence>
<dbReference type="PRINTS" id="PR00420">
    <property type="entry name" value="RNGMNOXGNASE"/>
</dbReference>
<dbReference type="EC" id="1.14.13.-" evidence="9"/>
<dbReference type="InterPro" id="IPR051205">
    <property type="entry name" value="UbiH/COQ6_monooxygenase"/>
</dbReference>
<keyword evidence="4" id="KW-0285">Flavoprotein</keyword>
<dbReference type="AlphaFoldDB" id="A0A7W9FIW9"/>
<keyword evidence="7" id="KW-0503">Monooxygenase</keyword>
<dbReference type="Proteomes" id="UP000523821">
    <property type="component" value="Unassembled WGS sequence"/>
</dbReference>
<evidence type="ECO:0000256" key="2">
    <source>
        <dbReference type="ARBA" id="ARBA00004749"/>
    </source>
</evidence>
<dbReference type="RefSeq" id="WP_183851705.1">
    <property type="nucleotide sequence ID" value="NZ_JACHOO010000001.1"/>
</dbReference>
<accession>A0A7W9FIW9</accession>
<comment type="caution">
    <text evidence="9">The sequence shown here is derived from an EMBL/GenBank/DDBJ whole genome shotgun (WGS) entry which is preliminary data.</text>
</comment>
<dbReference type="SUPFAM" id="SSF51905">
    <property type="entry name" value="FAD/NAD(P)-binding domain"/>
    <property type="match status" value="1"/>
</dbReference>
<reference evidence="9 10" key="1">
    <citation type="submission" date="2020-08" db="EMBL/GenBank/DDBJ databases">
        <title>Genomic Encyclopedia of Type Strains, Phase IV (KMG-IV): sequencing the most valuable type-strain genomes for metagenomic binning, comparative biology and taxonomic classification.</title>
        <authorList>
            <person name="Goeker M."/>
        </authorList>
    </citation>
    <scope>NUCLEOTIDE SEQUENCE [LARGE SCALE GENOMIC DNA]</scope>
    <source>
        <strain evidence="9 10">DSM 16268</strain>
    </source>
</reference>
<evidence type="ECO:0000313" key="9">
    <source>
        <dbReference type="EMBL" id="MBB5751122.1"/>
    </source>
</evidence>